<feature type="transmembrane region" description="Helical" evidence="1">
    <location>
        <begin position="370"/>
        <end position="390"/>
    </location>
</feature>
<evidence type="ECO:0000259" key="3">
    <source>
        <dbReference type="Pfam" id="PF25221"/>
    </source>
</evidence>
<evidence type="ECO:0000313" key="4">
    <source>
        <dbReference type="EMBL" id="MBD8001396.1"/>
    </source>
</evidence>
<evidence type="ECO:0000259" key="2">
    <source>
        <dbReference type="Pfam" id="PF13387"/>
    </source>
</evidence>
<evidence type="ECO:0000256" key="1">
    <source>
        <dbReference type="SAM" id="Phobius"/>
    </source>
</evidence>
<feature type="transmembrane region" description="Helical" evidence="1">
    <location>
        <begin position="257"/>
        <end position="276"/>
    </location>
</feature>
<name>A0ABR8V9H0_9BACT</name>
<dbReference type="Pfam" id="PF13387">
    <property type="entry name" value="Lnb_N"/>
    <property type="match status" value="1"/>
</dbReference>
<proteinExistence type="predicted"/>
<gene>
    <name evidence="4" type="ORF">H9626_04085</name>
</gene>
<dbReference type="InterPro" id="IPR025178">
    <property type="entry name" value="Lnb_N"/>
</dbReference>
<dbReference type="InterPro" id="IPR057436">
    <property type="entry name" value="5TMH_Lnb"/>
</dbReference>
<protein>
    <submittedName>
        <fullName evidence="4">DUF4105 domain-containing protein</fullName>
    </submittedName>
</protein>
<dbReference type="EMBL" id="JACSPQ010000001">
    <property type="protein sequence ID" value="MBD8001396.1"/>
    <property type="molecule type" value="Genomic_DNA"/>
</dbReference>
<keyword evidence="1" id="KW-1133">Transmembrane helix</keyword>
<keyword evidence="5" id="KW-1185">Reference proteome</keyword>
<dbReference type="Pfam" id="PF25221">
    <property type="entry name" value="5TMH_Lnb"/>
    <property type="match status" value="1"/>
</dbReference>
<feature type="transmembrane region" description="Helical" evidence="1">
    <location>
        <begin position="318"/>
        <end position="336"/>
    </location>
</feature>
<accession>A0ABR8V9H0</accession>
<reference evidence="4 5" key="1">
    <citation type="submission" date="2020-08" db="EMBL/GenBank/DDBJ databases">
        <title>A Genomic Blueprint of the Chicken Gut Microbiome.</title>
        <authorList>
            <person name="Gilroy R."/>
            <person name="Ravi A."/>
            <person name="Getino M."/>
            <person name="Pursley I."/>
            <person name="Horton D.L."/>
            <person name="Alikhan N.-F."/>
            <person name="Baker D."/>
            <person name="Gharbi K."/>
            <person name="Hall N."/>
            <person name="Watson M."/>
            <person name="Adriaenssens E.M."/>
            <person name="Foster-Nyarko E."/>
            <person name="Jarju S."/>
            <person name="Secka A."/>
            <person name="Antonio M."/>
            <person name="Oren A."/>
            <person name="Chaudhuri R."/>
            <person name="La Ragione R.M."/>
            <person name="Hildebrand F."/>
            <person name="Pallen M.J."/>
        </authorList>
    </citation>
    <scope>NUCLEOTIDE SEQUENCE [LARGE SCALE GENOMIC DNA]</scope>
    <source>
        <strain evidence="4 5">Sa1YUN3</strain>
    </source>
</reference>
<feature type="transmembrane region" description="Helical" evidence="1">
    <location>
        <begin position="348"/>
        <end position="364"/>
    </location>
</feature>
<feature type="domain" description="Lnb-like transmembrane" evidence="3">
    <location>
        <begin position="255"/>
        <end position="393"/>
    </location>
</feature>
<evidence type="ECO:0000313" key="5">
    <source>
        <dbReference type="Proteomes" id="UP000616346"/>
    </source>
</evidence>
<feature type="transmembrane region" description="Helical" evidence="1">
    <location>
        <begin position="283"/>
        <end position="306"/>
    </location>
</feature>
<sequence>MIVRNTIKLIIGLLAVFVTLAPLRAQQRDSIRFSLLTCAPGSEIYELFGHTALRYQNLTRGTDVVFNYGMFSFNTPNFVYRFVKGETDYQLGITPYTYFETEYALRGSAVYQQELNLTAAEKETLLGLLEENYRPENRIYRYNYFYDNCTTRARDQIEKSIRGKVVYPEGLPEKSFRSIVHEFTAQSPWDEFGIDLCLGAEADRPIDNRLQMFAPFYMRYFASEAYIVNEDGTKRPLVAKETKIVDVEPESVPGFPLTPLMGASLFLALNALVAWWQWRRKRILWGWDILLYGAQGLAGCIVAYLFFVSSHPTVGSNWLLILFNPLPLLYLPRMVYCDIKRKKDRYHVVNIVYLTLFIAIFPFSPQEFNLTVLPLALSLLVNTASHVLVWNKKE</sequence>
<comment type="caution">
    <text evidence="4">The sequence shown here is derived from an EMBL/GenBank/DDBJ whole genome shotgun (WGS) entry which is preliminary data.</text>
</comment>
<dbReference type="Proteomes" id="UP000616346">
    <property type="component" value="Unassembled WGS sequence"/>
</dbReference>
<keyword evidence="1" id="KW-0812">Transmembrane</keyword>
<feature type="domain" description="Lnb N-terminal periplasmic" evidence="2">
    <location>
        <begin position="26"/>
        <end position="165"/>
    </location>
</feature>
<organism evidence="4 5">
    <name type="scientific">Phocaeicola faecium</name>
    <dbReference type="NCBI Taxonomy" id="2762213"/>
    <lineage>
        <taxon>Bacteria</taxon>
        <taxon>Pseudomonadati</taxon>
        <taxon>Bacteroidota</taxon>
        <taxon>Bacteroidia</taxon>
        <taxon>Bacteroidales</taxon>
        <taxon>Bacteroidaceae</taxon>
        <taxon>Phocaeicola</taxon>
    </lineage>
</organism>
<keyword evidence="1" id="KW-0472">Membrane</keyword>